<organism evidence="1 2">
    <name type="scientific">Herbiconiux daphne</name>
    <dbReference type="NCBI Taxonomy" id="2970914"/>
    <lineage>
        <taxon>Bacteria</taxon>
        <taxon>Bacillati</taxon>
        <taxon>Actinomycetota</taxon>
        <taxon>Actinomycetes</taxon>
        <taxon>Micrococcales</taxon>
        <taxon>Microbacteriaceae</taxon>
        <taxon>Herbiconiux</taxon>
    </lineage>
</organism>
<name>A0ABT2H9N9_9MICO</name>
<dbReference type="Proteomes" id="UP001165586">
    <property type="component" value="Unassembled WGS sequence"/>
</dbReference>
<keyword evidence="2" id="KW-1185">Reference proteome</keyword>
<gene>
    <name evidence="1" type="ORF">N1032_23375</name>
</gene>
<protein>
    <submittedName>
        <fullName evidence="1">Uncharacterized protein</fullName>
    </submittedName>
</protein>
<proteinExistence type="predicted"/>
<evidence type="ECO:0000313" key="1">
    <source>
        <dbReference type="EMBL" id="MCS5736675.1"/>
    </source>
</evidence>
<accession>A0ABT2H9N9</accession>
<reference evidence="1" key="1">
    <citation type="submission" date="2022-08" db="EMBL/GenBank/DDBJ databases">
        <authorList>
            <person name="Deng Y."/>
            <person name="Han X.-F."/>
            <person name="Zhang Y.-Q."/>
        </authorList>
    </citation>
    <scope>NUCLEOTIDE SEQUENCE</scope>
    <source>
        <strain evidence="1">CPCC 203386</strain>
    </source>
</reference>
<dbReference type="EMBL" id="JANLCJ010000108">
    <property type="protein sequence ID" value="MCS5736675.1"/>
    <property type="molecule type" value="Genomic_DNA"/>
</dbReference>
<comment type="caution">
    <text evidence="1">The sequence shown here is derived from an EMBL/GenBank/DDBJ whole genome shotgun (WGS) entry which is preliminary data.</text>
</comment>
<evidence type="ECO:0000313" key="2">
    <source>
        <dbReference type="Proteomes" id="UP001165586"/>
    </source>
</evidence>
<dbReference type="RefSeq" id="WP_259542742.1">
    <property type="nucleotide sequence ID" value="NZ_JANLCJ010000108.1"/>
</dbReference>
<sequence length="98" mass="10912">MTLDTKAKFNALQNAKHIFAFKEEQIEFKILEIVDAEVGCKAVVMTKDGEVEGLFTDSASAKYALNEVYTVFGKDQPFIKVNLKTTPKGASVYFVEVL</sequence>